<evidence type="ECO:0000256" key="3">
    <source>
        <dbReference type="ARBA" id="ARBA00022475"/>
    </source>
</evidence>
<dbReference type="Proteomes" id="UP000000486">
    <property type="component" value="Chromosome"/>
</dbReference>
<dbReference type="HOGENOM" id="CLU_057101_1_0_9"/>
<dbReference type="GO" id="GO:0004190">
    <property type="term" value="F:aspartic-type endopeptidase activity"/>
    <property type="evidence" value="ECO:0007669"/>
    <property type="project" value="InterPro"/>
</dbReference>
<comment type="subcellular location">
    <subcellularLocation>
        <location evidence="1">Cell membrane</location>
        <topology evidence="1">Multi-pass membrane protein</topology>
    </subcellularLocation>
</comment>
<feature type="transmembrane region" description="Helical" evidence="7">
    <location>
        <begin position="220"/>
        <end position="235"/>
    </location>
</feature>
<protein>
    <submittedName>
        <fullName evidence="10">Putative late competence protein ComC (Type IV prepilin peptidase)</fullName>
    </submittedName>
</protein>
<evidence type="ECO:0000259" key="8">
    <source>
        <dbReference type="Pfam" id="PF01478"/>
    </source>
</evidence>
<evidence type="ECO:0000259" key="9">
    <source>
        <dbReference type="Pfam" id="PF06750"/>
    </source>
</evidence>
<dbReference type="GO" id="GO:0006465">
    <property type="term" value="P:signal peptide processing"/>
    <property type="evidence" value="ECO:0007669"/>
    <property type="project" value="TreeGrafter"/>
</dbReference>
<dbReference type="InterPro" id="IPR010627">
    <property type="entry name" value="Prepilin_pept_A24_N"/>
</dbReference>
<proteinExistence type="inferred from homology"/>
<keyword evidence="5 7" id="KW-1133">Transmembrane helix</keyword>
<evidence type="ECO:0000256" key="2">
    <source>
        <dbReference type="ARBA" id="ARBA00005801"/>
    </source>
</evidence>
<dbReference type="InterPro" id="IPR050882">
    <property type="entry name" value="Prepilin_peptidase/N-MTase"/>
</dbReference>
<feature type="transmembrane region" description="Helical" evidence="7">
    <location>
        <begin position="189"/>
        <end position="208"/>
    </location>
</feature>
<dbReference type="PATRIC" id="fig|1030009.3.peg.1624"/>
<evidence type="ECO:0000313" key="10">
    <source>
        <dbReference type="EMBL" id="AEH92641.1"/>
    </source>
</evidence>
<organism evidence="10 11">
    <name type="scientific">Listeria monocytogenes serotype 4a (strain M7)</name>
    <dbReference type="NCBI Taxonomy" id="1030009"/>
    <lineage>
        <taxon>Bacteria</taxon>
        <taxon>Bacillati</taxon>
        <taxon>Bacillota</taxon>
        <taxon>Bacilli</taxon>
        <taxon>Bacillales</taxon>
        <taxon>Listeriaceae</taxon>
        <taxon>Listeria</taxon>
    </lineage>
</organism>
<dbReference type="EMBL" id="CP002816">
    <property type="protein sequence ID" value="AEH92641.1"/>
    <property type="molecule type" value="Genomic_DNA"/>
</dbReference>
<dbReference type="AlphaFoldDB" id="A0A0E0UWA1"/>
<keyword evidence="6 7" id="KW-0472">Membrane</keyword>
<gene>
    <name evidence="10" type="primary">comC</name>
    <name evidence="10" type="ordered locus">LMM7_1636</name>
</gene>
<sequence length="236" mass="27681">MIYFLLIIYSVIFMSFIQVAGECFPMKKTFLFRFSECNYCQKKLAFYHIIPICSFLFLGGKSECCGKRIPTTYFLMEIVTPIYIVLLYSQYAFSYSFSVYCIIYYFLAFFFITDIFYMYVPNSILIVFSCALIILAFLYNQPLIDFIYSSILSCFFYLLFFIIFRKGIGLGDIKILIILSSFLGFKTGYYIFFLAIILGTIILFTALLLKRVKKNKQVPFVPYIYASFLVISILMK</sequence>
<dbReference type="PANTHER" id="PTHR30487:SF0">
    <property type="entry name" value="PREPILIN LEADER PEPTIDASE_N-METHYLTRANSFERASE-RELATED"/>
    <property type="match status" value="1"/>
</dbReference>
<feature type="domain" description="Prepilin peptidase A24 N-terminal" evidence="9">
    <location>
        <begin position="8"/>
        <end position="90"/>
    </location>
</feature>
<reference evidence="10 11" key="1">
    <citation type="journal article" date="2011" name="J. Bacteriol.">
        <title>Genome sequence of the nonpathogenic Listeria monocytogenes serovar 4a strain M7.</title>
        <authorList>
            <person name="Chen J."/>
            <person name="Xia Y."/>
            <person name="Cheng C."/>
            <person name="Fang C."/>
            <person name="Shan Y."/>
            <person name="Jin G."/>
            <person name="Fang W."/>
        </authorList>
    </citation>
    <scope>NUCLEOTIDE SEQUENCE [LARGE SCALE GENOMIC DNA]</scope>
    <source>
        <strain evidence="10 11">M7</strain>
    </source>
</reference>
<feature type="domain" description="Prepilin type IV endopeptidase peptidase" evidence="8">
    <location>
        <begin position="101"/>
        <end position="203"/>
    </location>
</feature>
<dbReference type="Pfam" id="PF06750">
    <property type="entry name" value="A24_N_bact"/>
    <property type="match status" value="1"/>
</dbReference>
<dbReference type="RefSeq" id="WP_012581271.1">
    <property type="nucleotide sequence ID" value="NC_017537.1"/>
</dbReference>
<evidence type="ECO:0000256" key="4">
    <source>
        <dbReference type="ARBA" id="ARBA00022692"/>
    </source>
</evidence>
<comment type="similarity">
    <text evidence="2">Belongs to the peptidase A24 family.</text>
</comment>
<dbReference type="InterPro" id="IPR000045">
    <property type="entry name" value="Prepilin_IV_endopep_pep"/>
</dbReference>
<dbReference type="GO" id="GO:0005886">
    <property type="term" value="C:plasma membrane"/>
    <property type="evidence" value="ECO:0007669"/>
    <property type="project" value="UniProtKB-SubCell"/>
</dbReference>
<keyword evidence="3" id="KW-1003">Cell membrane</keyword>
<dbReference type="Gene3D" id="1.20.120.1220">
    <property type="match status" value="1"/>
</dbReference>
<feature type="transmembrane region" description="Helical" evidence="7">
    <location>
        <begin position="124"/>
        <end position="140"/>
    </location>
</feature>
<dbReference type="Pfam" id="PF01478">
    <property type="entry name" value="Peptidase_A24"/>
    <property type="match status" value="1"/>
</dbReference>
<evidence type="ECO:0000313" key="11">
    <source>
        <dbReference type="Proteomes" id="UP000000486"/>
    </source>
</evidence>
<evidence type="ECO:0000256" key="6">
    <source>
        <dbReference type="ARBA" id="ARBA00023136"/>
    </source>
</evidence>
<feature type="transmembrane region" description="Helical" evidence="7">
    <location>
        <begin position="97"/>
        <end position="117"/>
    </location>
</feature>
<keyword evidence="4 7" id="KW-0812">Transmembrane</keyword>
<evidence type="ECO:0000256" key="5">
    <source>
        <dbReference type="ARBA" id="ARBA00022989"/>
    </source>
</evidence>
<name>A0A0E0UWA1_LISMM</name>
<evidence type="ECO:0000256" key="7">
    <source>
        <dbReference type="SAM" id="Phobius"/>
    </source>
</evidence>
<evidence type="ECO:0000256" key="1">
    <source>
        <dbReference type="ARBA" id="ARBA00004651"/>
    </source>
</evidence>
<dbReference type="PANTHER" id="PTHR30487">
    <property type="entry name" value="TYPE 4 PREPILIN-LIKE PROTEINS LEADER PEPTIDE-PROCESSING ENZYME"/>
    <property type="match status" value="1"/>
</dbReference>
<dbReference type="KEGG" id="lmq:LMM7_1636"/>
<accession>A0A0E0UWA1</accession>
<feature type="transmembrane region" description="Helical" evidence="7">
    <location>
        <begin position="146"/>
        <end position="168"/>
    </location>
</feature>
<feature type="transmembrane region" description="Helical" evidence="7">
    <location>
        <begin position="45"/>
        <end position="60"/>
    </location>
</feature>